<feature type="transmembrane region" description="Helical" evidence="1">
    <location>
        <begin position="122"/>
        <end position="147"/>
    </location>
</feature>
<gene>
    <name evidence="3" type="ORF">KUTeg_018999</name>
</gene>
<keyword evidence="1" id="KW-0472">Membrane</keyword>
<comment type="caution">
    <text evidence="3">The sequence shown here is derived from an EMBL/GenBank/DDBJ whole genome shotgun (WGS) entry which is preliminary data.</text>
</comment>
<dbReference type="PANTHER" id="PTHR46593">
    <property type="entry name" value="TRANSMEMBRANE PROTEIN 64"/>
    <property type="match status" value="1"/>
</dbReference>
<feature type="transmembrane region" description="Helical" evidence="1">
    <location>
        <begin position="86"/>
        <end position="110"/>
    </location>
</feature>
<evidence type="ECO:0000313" key="3">
    <source>
        <dbReference type="EMBL" id="KAJ8302603.1"/>
    </source>
</evidence>
<evidence type="ECO:0000259" key="2">
    <source>
        <dbReference type="Pfam" id="PF09335"/>
    </source>
</evidence>
<dbReference type="Pfam" id="PF09335">
    <property type="entry name" value="VTT_dom"/>
    <property type="match status" value="1"/>
</dbReference>
<name>A0ABQ9EB89_TEGGR</name>
<dbReference type="PANTHER" id="PTHR46593:SF1">
    <property type="entry name" value="TRANSMEMBRANE PROTEIN 64"/>
    <property type="match status" value="1"/>
</dbReference>
<proteinExistence type="predicted"/>
<feature type="non-terminal residue" evidence="3">
    <location>
        <position position="283"/>
    </location>
</feature>
<reference evidence="3 4" key="1">
    <citation type="submission" date="2022-12" db="EMBL/GenBank/DDBJ databases">
        <title>Chromosome-level genome of Tegillarca granosa.</title>
        <authorList>
            <person name="Kim J."/>
        </authorList>
    </citation>
    <scope>NUCLEOTIDE SEQUENCE [LARGE SCALE GENOMIC DNA]</scope>
    <source>
        <strain evidence="3">Teg-2019</strain>
        <tissue evidence="3">Adductor muscle</tissue>
    </source>
</reference>
<organism evidence="3 4">
    <name type="scientific">Tegillarca granosa</name>
    <name type="common">Malaysian cockle</name>
    <name type="synonym">Anadara granosa</name>
    <dbReference type="NCBI Taxonomy" id="220873"/>
    <lineage>
        <taxon>Eukaryota</taxon>
        <taxon>Metazoa</taxon>
        <taxon>Spiralia</taxon>
        <taxon>Lophotrochozoa</taxon>
        <taxon>Mollusca</taxon>
        <taxon>Bivalvia</taxon>
        <taxon>Autobranchia</taxon>
        <taxon>Pteriomorphia</taxon>
        <taxon>Arcoida</taxon>
        <taxon>Arcoidea</taxon>
        <taxon>Arcidae</taxon>
        <taxon>Tegillarca</taxon>
    </lineage>
</organism>
<feature type="transmembrane region" description="Helical" evidence="1">
    <location>
        <begin position="153"/>
        <end position="179"/>
    </location>
</feature>
<keyword evidence="1" id="KW-1133">Transmembrane helix</keyword>
<accession>A0ABQ9EB89</accession>
<evidence type="ECO:0000313" key="4">
    <source>
        <dbReference type="Proteomes" id="UP001217089"/>
    </source>
</evidence>
<dbReference type="InterPro" id="IPR053069">
    <property type="entry name" value="TVP38/TMEM64"/>
</dbReference>
<dbReference type="EMBL" id="JARBDR010000917">
    <property type="protein sequence ID" value="KAJ8302603.1"/>
    <property type="molecule type" value="Genomic_DNA"/>
</dbReference>
<evidence type="ECO:0000256" key="1">
    <source>
        <dbReference type="SAM" id="Phobius"/>
    </source>
</evidence>
<sequence length="283" mass="31272">MSKDDEMASCTSGLQKLHVRPQAILGESSKLDEVFLSDKSGDGTDQNYFYSVLDSAAAHTFSYSVNNTEDDQLEDEPVGRSGPSCYQLSLTSVVLISIICLLLIACRTYIRALLLWLENADIVVCSIIFFILFTIVSFPMAWGYILLMLAAGYLYGLIYGPLIVIMFGTVGILIAHVVMKYCCRSCIMKRFYNDKIEAVIRVVESEQGFKVIALARLTPIPFGLQNGLFALTDIPLLKYCSASAIGLSPTTILNCYMGTTVRSMEDVLSDESQTTGYIIFIVQ</sequence>
<feature type="domain" description="VTT" evidence="2">
    <location>
        <begin position="146"/>
        <end position="259"/>
    </location>
</feature>
<protein>
    <recommendedName>
        <fullName evidence="2">VTT domain-containing protein</fullName>
    </recommendedName>
</protein>
<keyword evidence="1" id="KW-0812">Transmembrane</keyword>
<dbReference type="Proteomes" id="UP001217089">
    <property type="component" value="Unassembled WGS sequence"/>
</dbReference>
<keyword evidence="4" id="KW-1185">Reference proteome</keyword>
<dbReference type="InterPro" id="IPR032816">
    <property type="entry name" value="VTT_dom"/>
</dbReference>